<dbReference type="Pfam" id="PF00890">
    <property type="entry name" value="FAD_binding_2"/>
    <property type="match status" value="1"/>
</dbReference>
<dbReference type="InterPro" id="IPR050315">
    <property type="entry name" value="FAD-oxidoreductase_2"/>
</dbReference>
<accession>D7CNZ6</accession>
<dbReference type="OrthoDB" id="3169476at2"/>
<evidence type="ECO:0000256" key="3">
    <source>
        <dbReference type="ARBA" id="ARBA00022827"/>
    </source>
</evidence>
<dbReference type="eggNOG" id="COG1053">
    <property type="taxonomic scope" value="Bacteria"/>
</dbReference>
<keyword evidence="3" id="KW-0274">FAD</keyword>
<keyword evidence="2" id="KW-0285">Flavoprotein</keyword>
<organism evidence="7 8">
    <name type="scientific">Syntrophothermus lipocalidus (strain DSM 12680 / TGB-C1)</name>
    <dbReference type="NCBI Taxonomy" id="643648"/>
    <lineage>
        <taxon>Bacteria</taxon>
        <taxon>Bacillati</taxon>
        <taxon>Bacillota</taxon>
        <taxon>Clostridia</taxon>
        <taxon>Eubacteriales</taxon>
        <taxon>Syntrophomonadaceae</taxon>
        <taxon>Syntrophothermus</taxon>
    </lineage>
</organism>
<evidence type="ECO:0000256" key="4">
    <source>
        <dbReference type="ARBA" id="ARBA00023002"/>
    </source>
</evidence>
<evidence type="ECO:0000313" key="7">
    <source>
        <dbReference type="EMBL" id="ADI02431.1"/>
    </source>
</evidence>
<keyword evidence="4 7" id="KW-0560">Oxidoreductase</keyword>
<dbReference type="PANTHER" id="PTHR43400:SF10">
    <property type="entry name" value="3-OXOSTEROID 1-DEHYDROGENASE"/>
    <property type="match status" value="1"/>
</dbReference>
<dbReference type="InterPro" id="IPR019546">
    <property type="entry name" value="TAT_signal_bac_arc"/>
</dbReference>
<dbReference type="GO" id="GO:0008202">
    <property type="term" value="P:steroid metabolic process"/>
    <property type="evidence" value="ECO:0007669"/>
    <property type="project" value="UniProtKB-ARBA"/>
</dbReference>
<dbReference type="InterPro" id="IPR027477">
    <property type="entry name" value="Succ_DH/fumarate_Rdtase_cat_sf"/>
</dbReference>
<evidence type="ECO:0000313" key="8">
    <source>
        <dbReference type="Proteomes" id="UP000000378"/>
    </source>
</evidence>
<dbReference type="PANTHER" id="PTHR43400">
    <property type="entry name" value="FUMARATE REDUCTASE"/>
    <property type="match status" value="1"/>
</dbReference>
<evidence type="ECO:0000259" key="6">
    <source>
        <dbReference type="Pfam" id="PF00890"/>
    </source>
</evidence>
<dbReference type="SUPFAM" id="SSF56425">
    <property type="entry name" value="Succinate dehydrogenase/fumarate reductase flavoprotein, catalytic domain"/>
    <property type="match status" value="1"/>
</dbReference>
<dbReference type="SUPFAM" id="SSF51905">
    <property type="entry name" value="FAD/NAD(P)-binding domain"/>
    <property type="match status" value="1"/>
</dbReference>
<dbReference type="InterPro" id="IPR036188">
    <property type="entry name" value="FAD/NAD-bd_sf"/>
</dbReference>
<dbReference type="NCBIfam" id="TIGR01409">
    <property type="entry name" value="TAT_signal_seq"/>
    <property type="match status" value="1"/>
</dbReference>
<dbReference type="KEGG" id="slp:Slip_1672"/>
<dbReference type="HOGENOM" id="CLU_011398_4_3_9"/>
<evidence type="ECO:0000256" key="5">
    <source>
        <dbReference type="SAM" id="MobiDB-lite"/>
    </source>
</evidence>
<evidence type="ECO:0000256" key="1">
    <source>
        <dbReference type="ARBA" id="ARBA00001974"/>
    </source>
</evidence>
<reference evidence="7 8" key="2">
    <citation type="journal article" date="2010" name="Stand. Genomic Sci.">
        <title>Complete genome sequence of Syntrophothermus lipocalidus type strain (TGB-C1).</title>
        <authorList>
            <person name="Djao O.D."/>
            <person name="Zhang X."/>
            <person name="Lucas S."/>
            <person name="Lapidus A."/>
            <person name="Del Rio T.G."/>
            <person name="Nolan M."/>
            <person name="Tice H."/>
            <person name="Cheng J.F."/>
            <person name="Han C."/>
            <person name="Tapia R."/>
            <person name="Goodwin L."/>
            <person name="Pitluck S."/>
            <person name="Liolios K."/>
            <person name="Ivanova N."/>
            <person name="Mavromatis K."/>
            <person name="Mikhailova N."/>
            <person name="Ovchinnikova G."/>
            <person name="Pati A."/>
            <person name="Brambilla E."/>
            <person name="Chen A."/>
            <person name="Palaniappan K."/>
            <person name="Land M."/>
            <person name="Hauser L."/>
            <person name="Chang Y.J."/>
            <person name="Jeffries C.D."/>
            <person name="Rohde M."/>
            <person name="Sikorski J."/>
            <person name="Spring S."/>
            <person name="Goker M."/>
            <person name="Detter J.C."/>
            <person name="Woyke T."/>
            <person name="Bristow J."/>
            <person name="Eisen J.A."/>
            <person name="Markowitz V."/>
            <person name="Hugenholtz P."/>
            <person name="Kyrpides N.C."/>
            <person name="Klenk H.P."/>
        </authorList>
    </citation>
    <scope>NUCLEOTIDE SEQUENCE [LARGE SCALE GENOMIC DNA]</scope>
    <source>
        <strain evidence="8">DSM 12680 / TGB-C1</strain>
    </source>
</reference>
<gene>
    <name evidence="7" type="ordered locus">Slip_1672</name>
</gene>
<protein>
    <submittedName>
        <fullName evidence="7">Succinate dehydrogenase</fullName>
        <ecNumber evidence="7">1.3.99.1</ecNumber>
    </submittedName>
</protein>
<name>D7CNZ6_SYNLT</name>
<dbReference type="PROSITE" id="PS51318">
    <property type="entry name" value="TAT"/>
    <property type="match status" value="1"/>
</dbReference>
<dbReference type="AlphaFoldDB" id="D7CNZ6"/>
<reference evidence="8" key="1">
    <citation type="journal article" date="2010" name="Stand. Genomic Sci.">
        <title>Complete genome sequence of Syntrophothermus lipocalidus type strain (TGB-C1T).</title>
        <authorList>
            <consortium name="US DOE Joint Genome Institute (JGI-PGF)"/>
            <person name="Djao O."/>
            <person name="Zhang X."/>
            <person name="Lucas S."/>
            <person name="Lapidus A."/>
            <person name="Glavina Del Rio T."/>
            <person name="Nolan M."/>
            <person name="Tice H."/>
            <person name="Cheng J."/>
            <person name="Han C."/>
            <person name="Tapia R."/>
            <person name="Goodwin L."/>
            <person name="Pitluck S."/>
            <person name="Liolios K."/>
            <person name="Ivanova N."/>
            <person name="Mavromatis K."/>
            <person name="Mikhailova N."/>
            <person name="Ovchinnikova G."/>
            <person name="Pati A."/>
            <person name="Brambilla E."/>
            <person name="Chen A."/>
            <person name="Palaniappan K."/>
            <person name="Land M."/>
            <person name="Hauser L."/>
            <person name="Chang Y."/>
            <person name="Jeffries C."/>
            <person name="Rohde M."/>
            <person name="Sikorski J."/>
            <person name="Spring S."/>
            <person name="Goker M."/>
            <person name="Detter J."/>
            <person name="Woyke T."/>
            <person name="Bristow J."/>
            <person name="Eisen J."/>
            <person name="Markowitz V."/>
            <person name="Hugenholtz P."/>
            <person name="Kyrpides N."/>
            <person name="Klenk H."/>
        </authorList>
    </citation>
    <scope>NUCLEOTIDE SEQUENCE [LARGE SCALE GENOMIC DNA]</scope>
    <source>
        <strain evidence="8">DSM 12680 / TGB-C1</strain>
    </source>
</reference>
<sequence length="567" mass="61607">MSAENEKPTGITRRRFLKGAAIGAAGIASAGLLAGCGQEEPKTQTPEAGKEGEASFEVPPEPIPDSEIKKTVTADVIVIGAGTGGMIAAISAAEAGARTILLEKGTQFTKGAMWMAAIDSSLQKKLGIKIDKDEAVEEICRYGGHLVDERLVRLWADKSGEFMDWFMPIVEAAGYETMLETDLKVGFYKSYPVGHVVIKPPKQAIGHLGEYGSPLYMPVLENKAKGMGVDIRYNSPAVQLERNNKGRVTGVITGSPSNYTKFVAKKGIILCTGGYARNEEMINKWCPTARYAGSSIAPAGNTGDGIKMALWVGADVDPIQAMMVFNRGLIGKDGKLGAPWNGAYLRTGSQPFLCVNVRGERFVNEDLPYDYACNAAVMQPEHVWWQVWDENWRDDITRFHTTICSRIVPHPQAPPRDGLDYVAQEFDKFIKQGLIITANTIDELARKMGVPAETFKATVARYNELAKKGKDEDFGKIAFRLSTLEKPPFYAAKLSAALLCNITGLRINTKMQVLDKETNPIPGLYAAGNDSGSFFAYSYPQMFGGLALGRTATFARLAGQYAAAEKA</sequence>
<evidence type="ECO:0000256" key="2">
    <source>
        <dbReference type="ARBA" id="ARBA00022630"/>
    </source>
</evidence>
<comment type="cofactor">
    <cofactor evidence="1">
        <name>FAD</name>
        <dbReference type="ChEBI" id="CHEBI:57692"/>
    </cofactor>
</comment>
<dbReference type="InterPro" id="IPR006311">
    <property type="entry name" value="TAT_signal"/>
</dbReference>
<dbReference type="EMBL" id="CP002048">
    <property type="protein sequence ID" value="ADI02431.1"/>
    <property type="molecule type" value="Genomic_DNA"/>
</dbReference>
<feature type="region of interest" description="Disordered" evidence="5">
    <location>
        <begin position="36"/>
        <end position="65"/>
    </location>
</feature>
<dbReference type="Gene3D" id="3.50.50.60">
    <property type="entry name" value="FAD/NAD(P)-binding domain"/>
    <property type="match status" value="2"/>
</dbReference>
<dbReference type="RefSeq" id="WP_013175833.1">
    <property type="nucleotide sequence ID" value="NC_014220.1"/>
</dbReference>
<dbReference type="Proteomes" id="UP000000378">
    <property type="component" value="Chromosome"/>
</dbReference>
<dbReference type="InterPro" id="IPR003953">
    <property type="entry name" value="FAD-dep_OxRdtase_2_FAD-bd"/>
</dbReference>
<proteinExistence type="predicted"/>
<dbReference type="STRING" id="643648.Slip_1672"/>
<dbReference type="EC" id="1.3.99.1" evidence="7"/>
<keyword evidence="8" id="KW-1185">Reference proteome</keyword>
<dbReference type="GO" id="GO:0033765">
    <property type="term" value="F:steroid dehydrogenase activity, acting on the CH-CH group of donors"/>
    <property type="evidence" value="ECO:0007669"/>
    <property type="project" value="UniProtKB-ARBA"/>
</dbReference>
<feature type="domain" description="FAD-dependent oxidoreductase 2 FAD-binding" evidence="6">
    <location>
        <begin position="75"/>
        <end position="535"/>
    </location>
</feature>
<dbReference type="Gene3D" id="3.90.700.10">
    <property type="entry name" value="Succinate dehydrogenase/fumarate reductase flavoprotein, catalytic domain"/>
    <property type="match status" value="1"/>
</dbReference>
<dbReference type="PRINTS" id="PR00411">
    <property type="entry name" value="PNDRDTASEI"/>
</dbReference>